<dbReference type="PANTHER" id="PTHR35936">
    <property type="entry name" value="MEMBRANE-BOUND LYTIC MUREIN TRANSGLYCOSYLASE F"/>
    <property type="match status" value="1"/>
</dbReference>
<dbReference type="CDD" id="cd13530">
    <property type="entry name" value="PBP2_peptides_like"/>
    <property type="match status" value="1"/>
</dbReference>
<dbReference type="Gene3D" id="3.40.190.10">
    <property type="entry name" value="Periplasmic binding protein-like II"/>
    <property type="match status" value="2"/>
</dbReference>
<evidence type="ECO:0000259" key="6">
    <source>
        <dbReference type="SMART" id="SM00062"/>
    </source>
</evidence>
<name>A0ABV2THM0_9RHOO</name>
<dbReference type="SUPFAM" id="SSF53850">
    <property type="entry name" value="Periplasmic binding protein-like II"/>
    <property type="match status" value="1"/>
</dbReference>
<sequence>MRAIHTLALAVSLVCAASSAQARDWATIKQSGTIIAASEGAYPPFNYFHGAKLTGYEIDVMEAVAKKLGLQVEWRALAFDALIASIRQDRFDVAIASHGITEERQKSVDFTNPHYCSGGQIVAKAGGPLKASELTGKLLGVQLATTYADAARKVSGAKEVKTYPKDTDALQALLGGRVDAWITDRFVAKSALAKNASDGLKAGDMVFVERDAMILRKGNQELREQLNKGLAEIKADGTLKAISEKYFQEDISCSN</sequence>
<feature type="signal peptide" evidence="5">
    <location>
        <begin position="1"/>
        <end position="22"/>
    </location>
</feature>
<protein>
    <submittedName>
        <fullName evidence="7">ABC transporter substrate-binding protein</fullName>
    </submittedName>
</protein>
<evidence type="ECO:0000313" key="8">
    <source>
        <dbReference type="Proteomes" id="UP001549691"/>
    </source>
</evidence>
<evidence type="ECO:0000256" key="1">
    <source>
        <dbReference type="ARBA" id="ARBA00004196"/>
    </source>
</evidence>
<organism evidence="7 8">
    <name type="scientific">Uliginosibacterium flavum</name>
    <dbReference type="NCBI Taxonomy" id="1396831"/>
    <lineage>
        <taxon>Bacteria</taxon>
        <taxon>Pseudomonadati</taxon>
        <taxon>Pseudomonadota</taxon>
        <taxon>Betaproteobacteria</taxon>
        <taxon>Rhodocyclales</taxon>
        <taxon>Zoogloeaceae</taxon>
        <taxon>Uliginosibacterium</taxon>
    </lineage>
</organism>
<evidence type="ECO:0000256" key="5">
    <source>
        <dbReference type="SAM" id="SignalP"/>
    </source>
</evidence>
<feature type="domain" description="Solute-binding protein family 3/N-terminal" evidence="6">
    <location>
        <begin position="33"/>
        <end position="250"/>
    </location>
</feature>
<keyword evidence="8" id="KW-1185">Reference proteome</keyword>
<comment type="subcellular location">
    <subcellularLocation>
        <location evidence="1">Cell envelope</location>
    </subcellularLocation>
</comment>
<dbReference type="PROSITE" id="PS01039">
    <property type="entry name" value="SBP_BACTERIAL_3"/>
    <property type="match status" value="1"/>
</dbReference>
<dbReference type="RefSeq" id="WP_354599879.1">
    <property type="nucleotide sequence ID" value="NZ_JBEWZI010000003.1"/>
</dbReference>
<dbReference type="PANTHER" id="PTHR35936:SF19">
    <property type="entry name" value="AMINO-ACID-BINDING PROTEIN YXEM-RELATED"/>
    <property type="match status" value="1"/>
</dbReference>
<dbReference type="EMBL" id="JBEWZI010000003">
    <property type="protein sequence ID" value="MET7013419.1"/>
    <property type="molecule type" value="Genomic_DNA"/>
</dbReference>
<reference evidence="7 8" key="1">
    <citation type="submission" date="2024-07" db="EMBL/GenBank/DDBJ databases">
        <title>Uliginosibacterium flavum JJ3220;KACC:17644.</title>
        <authorList>
            <person name="Kim M.K."/>
        </authorList>
    </citation>
    <scope>NUCLEOTIDE SEQUENCE [LARGE SCALE GENOMIC DNA]</scope>
    <source>
        <strain evidence="7 8">KACC:17644</strain>
    </source>
</reference>
<feature type="chain" id="PRO_5046868807" evidence="5">
    <location>
        <begin position="23"/>
        <end position="255"/>
    </location>
</feature>
<evidence type="ECO:0000256" key="4">
    <source>
        <dbReference type="RuleBase" id="RU003744"/>
    </source>
</evidence>
<evidence type="ECO:0000313" key="7">
    <source>
        <dbReference type="EMBL" id="MET7013419.1"/>
    </source>
</evidence>
<dbReference type="InterPro" id="IPR001638">
    <property type="entry name" value="Solute-binding_3/MltF_N"/>
</dbReference>
<evidence type="ECO:0000256" key="3">
    <source>
        <dbReference type="ARBA" id="ARBA00022729"/>
    </source>
</evidence>
<gene>
    <name evidence="7" type="ORF">ABXR19_04405</name>
</gene>
<comment type="similarity">
    <text evidence="2 4">Belongs to the bacterial solute-binding protein 3 family.</text>
</comment>
<dbReference type="InterPro" id="IPR018313">
    <property type="entry name" value="SBP_3_CS"/>
</dbReference>
<dbReference type="Pfam" id="PF00497">
    <property type="entry name" value="SBP_bac_3"/>
    <property type="match status" value="1"/>
</dbReference>
<accession>A0ABV2THM0</accession>
<proteinExistence type="inferred from homology"/>
<keyword evidence="3 5" id="KW-0732">Signal</keyword>
<evidence type="ECO:0000256" key="2">
    <source>
        <dbReference type="ARBA" id="ARBA00010333"/>
    </source>
</evidence>
<comment type="caution">
    <text evidence="7">The sequence shown here is derived from an EMBL/GenBank/DDBJ whole genome shotgun (WGS) entry which is preliminary data.</text>
</comment>
<dbReference type="SMART" id="SM00062">
    <property type="entry name" value="PBPb"/>
    <property type="match status" value="1"/>
</dbReference>
<dbReference type="Proteomes" id="UP001549691">
    <property type="component" value="Unassembled WGS sequence"/>
</dbReference>